<reference evidence="1 2" key="1">
    <citation type="submission" date="2019-12" db="EMBL/GenBank/DDBJ databases">
        <title>Chromosome-level assembly of the Caenorhabditis remanei genome.</title>
        <authorList>
            <person name="Teterina A.A."/>
            <person name="Willis J.H."/>
            <person name="Phillips P.C."/>
        </authorList>
    </citation>
    <scope>NUCLEOTIDE SEQUENCE [LARGE SCALE GENOMIC DNA]</scope>
    <source>
        <strain evidence="1 2">PX506</strain>
        <tissue evidence="1">Whole organism</tissue>
    </source>
</reference>
<dbReference type="GeneID" id="78773659"/>
<dbReference type="KEGG" id="crq:GCK72_003594"/>
<gene>
    <name evidence="1" type="ORF">GCK72_003594</name>
</gene>
<protein>
    <submittedName>
        <fullName evidence="1">Uncharacterized protein</fullName>
    </submittedName>
</protein>
<proteinExistence type="predicted"/>
<dbReference type="Proteomes" id="UP000483820">
    <property type="component" value="Chromosome I"/>
</dbReference>
<evidence type="ECO:0000313" key="1">
    <source>
        <dbReference type="EMBL" id="KAF1771766.1"/>
    </source>
</evidence>
<evidence type="ECO:0000313" key="2">
    <source>
        <dbReference type="Proteomes" id="UP000483820"/>
    </source>
</evidence>
<organism evidence="1 2">
    <name type="scientific">Caenorhabditis remanei</name>
    <name type="common">Caenorhabditis vulgaris</name>
    <dbReference type="NCBI Taxonomy" id="31234"/>
    <lineage>
        <taxon>Eukaryota</taxon>
        <taxon>Metazoa</taxon>
        <taxon>Ecdysozoa</taxon>
        <taxon>Nematoda</taxon>
        <taxon>Chromadorea</taxon>
        <taxon>Rhabditida</taxon>
        <taxon>Rhabditina</taxon>
        <taxon>Rhabditomorpha</taxon>
        <taxon>Rhabditoidea</taxon>
        <taxon>Rhabditidae</taxon>
        <taxon>Peloderinae</taxon>
        <taxon>Caenorhabditis</taxon>
    </lineage>
</organism>
<dbReference type="RefSeq" id="XP_053592784.1">
    <property type="nucleotide sequence ID" value="XM_053724139.1"/>
</dbReference>
<accession>A0A6A5HXJ1</accession>
<dbReference type="CTD" id="78773659"/>
<sequence length="142" mass="15479">MLSDDEAASASESAKLTLEIAFSARTQFEASSIAHFRWTLTPQSRHFNPCFMRPTMLCQIQYDLPEGVDNAVTGNPVGVVGRGGNIGGLEEDPGVVGAAPQLFLAAFEHLLWKFLLQFLHFTPCLRMPVSNSPQKSQNVGSI</sequence>
<comment type="caution">
    <text evidence="1">The sequence shown here is derived from an EMBL/GenBank/DDBJ whole genome shotgun (WGS) entry which is preliminary data.</text>
</comment>
<dbReference type="EMBL" id="WUAV01000001">
    <property type="protein sequence ID" value="KAF1771766.1"/>
    <property type="molecule type" value="Genomic_DNA"/>
</dbReference>
<dbReference type="AlphaFoldDB" id="A0A6A5HXJ1"/>
<name>A0A6A5HXJ1_CAERE</name>